<dbReference type="Proteomes" id="UP000611629">
    <property type="component" value="Unassembled WGS sequence"/>
</dbReference>
<evidence type="ECO:0000259" key="7">
    <source>
        <dbReference type="Pfam" id="PF07195"/>
    </source>
</evidence>
<keyword evidence="4 5" id="KW-0975">Bacterial flagellum</keyword>
<sequence>MASISNSIYGTTINKGFGGLMSGLDTDELVKQMTAATRNKINRQYQSKQKLLYRQEAYREVSSKLLAFSDKYFSYSTGSKTNILSASFFEAHTFKPSSNYVNVTGNAENIKNFSIDSITSVASAATLVSSHRVSSNVIESDSIGEYISPLAGETFSVRYNDKTYNLKIDADFEGDTFAKVVNQLNKQLAKIDDIPSELKFSFERNPEKGNQAKIMLTDGAYISSASKDFLDVLNFKVGSEEGGSSTEYIVRSELTKSAESILSDANSYITFDYNGVKKQINLDGEITDPSELAAYLQDELNKLYGDNKITVDENDGKLTFTVEGETNLLSINSISSDLSQLTGLKSGNSNRLNMNATLENSGIAGLTQDADGKYSITINNTTLSFEKDKTLNDVIKAINSNADMKINISYSSISDSFSIKADETGSHIGIDIKDDGAGSLSRALFGESSKWTSTEGTDTVISYTLNGKEIKDFTRSTANISIDGINIELNKNAEGLNDITFDVTNNVDEVVEKVKKFIDDYNEIITLIGTKTKEKPNSKYPPLTPEQQDEMTEKEIENWNKEAQKGVLFGDSKMTSVLSDFRMSMMGKTDVSDFVLANIGISPAFMDTSGKLVLDEEKFKEALMENPDEIAGLFTGTKEGGTPGLAVQLKEVLTKNIGAFGTSGILIEEAGLDSGRTSDQNNISEKIKDYDKRMEALKKALEVERQRYWNQFTALEKALSNLNAQSSWLTDMMG</sequence>
<gene>
    <name evidence="8" type="primary">fliD</name>
    <name evidence="8" type="ORF">HZF24_00565</name>
</gene>
<reference evidence="8" key="1">
    <citation type="submission" date="2020-07" db="EMBL/GenBank/DDBJ databases">
        <title>Genomic analysis of a strain of Sedimentibacter Hydroxybenzoicus DSM7310.</title>
        <authorList>
            <person name="Ma S."/>
        </authorList>
    </citation>
    <scope>NUCLEOTIDE SEQUENCE</scope>
    <source>
        <strain evidence="8">DSM 7310</strain>
    </source>
</reference>
<evidence type="ECO:0000313" key="8">
    <source>
        <dbReference type="EMBL" id="NYB72626.1"/>
    </source>
</evidence>
<protein>
    <recommendedName>
        <fullName evidence="5">Flagellar hook-associated protein 2</fullName>
        <shortName evidence="5">HAP2</shortName>
    </recommendedName>
    <alternativeName>
        <fullName evidence="5">Flagellar cap protein</fullName>
    </alternativeName>
</protein>
<dbReference type="PANTHER" id="PTHR30288:SF0">
    <property type="entry name" value="FLAGELLAR HOOK-ASSOCIATED PROTEIN 2"/>
    <property type="match status" value="1"/>
</dbReference>
<dbReference type="AlphaFoldDB" id="A0A974BGU8"/>
<keyword evidence="9" id="KW-1185">Reference proteome</keyword>
<dbReference type="PANTHER" id="PTHR30288">
    <property type="entry name" value="FLAGELLAR CAP/ASSEMBLY PROTEIN FLID"/>
    <property type="match status" value="1"/>
</dbReference>
<evidence type="ECO:0000313" key="9">
    <source>
        <dbReference type="Proteomes" id="UP000611629"/>
    </source>
</evidence>
<comment type="subcellular location">
    <subcellularLocation>
        <location evidence="5">Secreted</location>
    </subcellularLocation>
    <subcellularLocation>
        <location evidence="5">Bacterial flagellum</location>
    </subcellularLocation>
</comment>
<comment type="subunit">
    <text evidence="2 5">Homopentamer.</text>
</comment>
<evidence type="ECO:0000256" key="5">
    <source>
        <dbReference type="RuleBase" id="RU362066"/>
    </source>
</evidence>
<evidence type="ECO:0000256" key="3">
    <source>
        <dbReference type="ARBA" id="ARBA00023054"/>
    </source>
</evidence>
<keyword evidence="5" id="KW-0964">Secreted</keyword>
<feature type="domain" description="Flagellar hook-associated protein 2 N-terminal" evidence="6">
    <location>
        <begin position="22"/>
        <end position="124"/>
    </location>
</feature>
<dbReference type="Pfam" id="PF07195">
    <property type="entry name" value="FliD_C"/>
    <property type="match status" value="1"/>
</dbReference>
<comment type="similarity">
    <text evidence="1 5">Belongs to the FliD family.</text>
</comment>
<evidence type="ECO:0000256" key="4">
    <source>
        <dbReference type="ARBA" id="ARBA00023143"/>
    </source>
</evidence>
<dbReference type="InterPro" id="IPR003481">
    <property type="entry name" value="FliD_N"/>
</dbReference>
<dbReference type="GO" id="GO:0071973">
    <property type="term" value="P:bacterial-type flagellum-dependent cell motility"/>
    <property type="evidence" value="ECO:0007669"/>
    <property type="project" value="TreeGrafter"/>
</dbReference>
<proteinExistence type="inferred from homology"/>
<evidence type="ECO:0000256" key="2">
    <source>
        <dbReference type="ARBA" id="ARBA00011255"/>
    </source>
</evidence>
<dbReference type="RefSeq" id="WP_179236314.1">
    <property type="nucleotide sequence ID" value="NZ_JACBNQ010000001.1"/>
</dbReference>
<dbReference type="InterPro" id="IPR040026">
    <property type="entry name" value="FliD"/>
</dbReference>
<dbReference type="Pfam" id="PF02465">
    <property type="entry name" value="FliD_N"/>
    <property type="match status" value="1"/>
</dbReference>
<keyword evidence="8" id="KW-0969">Cilium</keyword>
<feature type="coiled-coil region" evidence="5">
    <location>
        <begin position="680"/>
        <end position="707"/>
    </location>
</feature>
<feature type="domain" description="Flagellar hook-associated protein 2 C-terminal" evidence="7">
    <location>
        <begin position="464"/>
        <end position="724"/>
    </location>
</feature>
<dbReference type="GO" id="GO:0007155">
    <property type="term" value="P:cell adhesion"/>
    <property type="evidence" value="ECO:0007669"/>
    <property type="project" value="InterPro"/>
</dbReference>
<dbReference type="GO" id="GO:0009424">
    <property type="term" value="C:bacterial-type flagellum hook"/>
    <property type="evidence" value="ECO:0007669"/>
    <property type="project" value="UniProtKB-UniRule"/>
</dbReference>
<keyword evidence="8" id="KW-0282">Flagellum</keyword>
<evidence type="ECO:0000256" key="1">
    <source>
        <dbReference type="ARBA" id="ARBA00009764"/>
    </source>
</evidence>
<keyword evidence="8" id="KW-0966">Cell projection</keyword>
<accession>A0A974BGU8</accession>
<name>A0A974BGU8_SEDHY</name>
<dbReference type="GO" id="GO:0009421">
    <property type="term" value="C:bacterial-type flagellum filament cap"/>
    <property type="evidence" value="ECO:0007669"/>
    <property type="project" value="InterPro"/>
</dbReference>
<evidence type="ECO:0000259" key="6">
    <source>
        <dbReference type="Pfam" id="PF02465"/>
    </source>
</evidence>
<comment type="caution">
    <text evidence="8">The sequence shown here is derived from an EMBL/GenBank/DDBJ whole genome shotgun (WGS) entry which is preliminary data.</text>
</comment>
<keyword evidence="3 5" id="KW-0175">Coiled coil</keyword>
<dbReference type="EMBL" id="JACBNQ010000001">
    <property type="protein sequence ID" value="NYB72626.1"/>
    <property type="molecule type" value="Genomic_DNA"/>
</dbReference>
<organism evidence="8 9">
    <name type="scientific">Sedimentibacter hydroxybenzoicus DSM 7310</name>
    <dbReference type="NCBI Taxonomy" id="1123245"/>
    <lineage>
        <taxon>Bacteria</taxon>
        <taxon>Bacillati</taxon>
        <taxon>Bacillota</taxon>
        <taxon>Tissierellia</taxon>
        <taxon>Sedimentibacter</taxon>
    </lineage>
</organism>
<comment type="function">
    <text evidence="5">Required for morphogenesis and for the elongation of the flagellar filament by facilitating polymerization of the flagellin monomers at the tip of growing filament. Forms a capping structure, which prevents flagellin subunits (transported through the central channel of the flagellum) from leaking out without polymerization at the distal end.</text>
</comment>
<dbReference type="GO" id="GO:0005576">
    <property type="term" value="C:extracellular region"/>
    <property type="evidence" value="ECO:0007669"/>
    <property type="project" value="UniProtKB-SubCell"/>
</dbReference>
<dbReference type="InterPro" id="IPR010809">
    <property type="entry name" value="FliD_C"/>
</dbReference>